<reference evidence="2" key="1">
    <citation type="submission" date="2021-03" db="EMBL/GenBank/DDBJ databases">
        <title>Draft genome sequence of rust myrtle Austropuccinia psidii MF-1, a brazilian biotype.</title>
        <authorList>
            <person name="Quecine M.C."/>
            <person name="Pachon D.M.R."/>
            <person name="Bonatelli M.L."/>
            <person name="Correr F.H."/>
            <person name="Franceschini L.M."/>
            <person name="Leite T.F."/>
            <person name="Margarido G.R.A."/>
            <person name="Almeida C.A."/>
            <person name="Ferrarezi J.A."/>
            <person name="Labate C.A."/>
        </authorList>
    </citation>
    <scope>NUCLEOTIDE SEQUENCE</scope>
    <source>
        <strain evidence="2">MF-1</strain>
    </source>
</reference>
<keyword evidence="3" id="KW-1185">Reference proteome</keyword>
<comment type="caution">
    <text evidence="2">The sequence shown here is derived from an EMBL/GenBank/DDBJ whole genome shotgun (WGS) entry which is preliminary data.</text>
</comment>
<accession>A0A9Q3DTB2</accession>
<gene>
    <name evidence="2" type="ORF">O181_045172</name>
</gene>
<feature type="region of interest" description="Disordered" evidence="1">
    <location>
        <begin position="1"/>
        <end position="27"/>
    </location>
</feature>
<evidence type="ECO:0000256" key="1">
    <source>
        <dbReference type="SAM" id="MobiDB-lite"/>
    </source>
</evidence>
<sequence>MGCGGYWRPPGPKLTPEPKFAGASGVPWDHKDSDLPKVAGEVLGGDFSPKETWTRHLKEFEGGPSLSYGPHFLEGIFFRLEVIKSKFLNLLLSYSLVMSSKMTELTESFPSAPPASVLHGSGIIS</sequence>
<dbReference type="AlphaFoldDB" id="A0A9Q3DTB2"/>
<dbReference type="EMBL" id="AVOT02018515">
    <property type="protein sequence ID" value="MBW0505457.1"/>
    <property type="molecule type" value="Genomic_DNA"/>
</dbReference>
<protein>
    <submittedName>
        <fullName evidence="2">Uncharacterized protein</fullName>
    </submittedName>
</protein>
<proteinExistence type="predicted"/>
<evidence type="ECO:0000313" key="2">
    <source>
        <dbReference type="EMBL" id="MBW0505457.1"/>
    </source>
</evidence>
<dbReference type="Proteomes" id="UP000765509">
    <property type="component" value="Unassembled WGS sequence"/>
</dbReference>
<name>A0A9Q3DTB2_9BASI</name>
<evidence type="ECO:0000313" key="3">
    <source>
        <dbReference type="Proteomes" id="UP000765509"/>
    </source>
</evidence>
<organism evidence="2 3">
    <name type="scientific">Austropuccinia psidii MF-1</name>
    <dbReference type="NCBI Taxonomy" id="1389203"/>
    <lineage>
        <taxon>Eukaryota</taxon>
        <taxon>Fungi</taxon>
        <taxon>Dikarya</taxon>
        <taxon>Basidiomycota</taxon>
        <taxon>Pucciniomycotina</taxon>
        <taxon>Pucciniomycetes</taxon>
        <taxon>Pucciniales</taxon>
        <taxon>Sphaerophragmiaceae</taxon>
        <taxon>Austropuccinia</taxon>
    </lineage>
</organism>